<dbReference type="EMBL" id="KV008815">
    <property type="protein sequence ID" value="KZV29900.1"/>
    <property type="molecule type" value="Genomic_DNA"/>
</dbReference>
<dbReference type="PRINTS" id="PR00080">
    <property type="entry name" value="SDRFAMILY"/>
</dbReference>
<dbReference type="InterPro" id="IPR036291">
    <property type="entry name" value="NAD(P)-bd_dom_sf"/>
</dbReference>
<dbReference type="GO" id="GO:0016491">
    <property type="term" value="F:oxidoreductase activity"/>
    <property type="evidence" value="ECO:0007669"/>
    <property type="project" value="UniProtKB-KW"/>
</dbReference>
<gene>
    <name evidence="4" type="ORF">F511_17324</name>
</gene>
<dbReference type="GO" id="GO:0005783">
    <property type="term" value="C:endoplasmic reticulum"/>
    <property type="evidence" value="ECO:0007669"/>
    <property type="project" value="TreeGrafter"/>
</dbReference>
<accession>A0A2Z7B854</accession>
<evidence type="ECO:0000313" key="4">
    <source>
        <dbReference type="EMBL" id="KZV29900.1"/>
    </source>
</evidence>
<dbReference type="AlphaFoldDB" id="A0A2Z7B854"/>
<protein>
    <submittedName>
        <fullName evidence="4">NAD(P)-binding Rossmann-fold superfamily protein</fullName>
    </submittedName>
</protein>
<dbReference type="PANTHER" id="PTHR44169:SF5">
    <property type="entry name" value="ENOYL-(ACYL CARRIER) REDUCTASE"/>
    <property type="match status" value="1"/>
</dbReference>
<dbReference type="InterPro" id="IPR020904">
    <property type="entry name" value="Sc_DH/Rdtase_CS"/>
</dbReference>
<dbReference type="CDD" id="cd05374">
    <property type="entry name" value="17beta-HSD-like_SDR_c"/>
    <property type="match status" value="1"/>
</dbReference>
<name>A0A2Z7B854_9LAMI</name>
<dbReference type="PRINTS" id="PR00081">
    <property type="entry name" value="GDHRDH"/>
</dbReference>
<keyword evidence="2" id="KW-0560">Oxidoreductase</keyword>
<dbReference type="SUPFAM" id="SSF51735">
    <property type="entry name" value="NAD(P)-binding Rossmann-fold domains"/>
    <property type="match status" value="1"/>
</dbReference>
<evidence type="ECO:0000256" key="2">
    <source>
        <dbReference type="ARBA" id="ARBA00023002"/>
    </source>
</evidence>
<dbReference type="FunFam" id="3.40.50.720:FF:000261">
    <property type="entry name" value="NADPH-dependent 1-acyldihydroxyacetone phosphate reductase"/>
    <property type="match status" value="1"/>
</dbReference>
<sequence length="280" mass="30934">MSDTKVALVTGCAVGGIGYEYCKALAEHNCHVIASDIPQKMHHLLGLRSRNVETIDMDVSSEESIAKTINHVISRHGKLDILVNNAGIGSVGPLVELPLDVIKRAYEINALGALRVVQHVVPHMVGRRRGTIVNIGSVVGNVPTPWAGSYCASKAYVHAISHTLRLELKPFNIDVVLVLPGAIKSNFGGNSHDGLRDQEWKIYSVFKNDIEERAKASQGGKSTDSTVFARHVVSKILDSSPPKEIVYGRMTMLFKLLSWSPLWVRDLFFTRRFKLNKKVF</sequence>
<dbReference type="Proteomes" id="UP000250235">
    <property type="component" value="Unassembled WGS sequence"/>
</dbReference>
<evidence type="ECO:0000313" key="5">
    <source>
        <dbReference type="Proteomes" id="UP000250235"/>
    </source>
</evidence>
<proteinExistence type="inferred from homology"/>
<comment type="similarity">
    <text evidence="1 3">Belongs to the short-chain dehydrogenases/reductases (SDR) family.</text>
</comment>
<dbReference type="PROSITE" id="PS00061">
    <property type="entry name" value="ADH_SHORT"/>
    <property type="match status" value="1"/>
</dbReference>
<evidence type="ECO:0000256" key="3">
    <source>
        <dbReference type="RuleBase" id="RU000363"/>
    </source>
</evidence>
<evidence type="ECO:0000256" key="1">
    <source>
        <dbReference type="ARBA" id="ARBA00006484"/>
    </source>
</evidence>
<organism evidence="4 5">
    <name type="scientific">Dorcoceras hygrometricum</name>
    <dbReference type="NCBI Taxonomy" id="472368"/>
    <lineage>
        <taxon>Eukaryota</taxon>
        <taxon>Viridiplantae</taxon>
        <taxon>Streptophyta</taxon>
        <taxon>Embryophyta</taxon>
        <taxon>Tracheophyta</taxon>
        <taxon>Spermatophyta</taxon>
        <taxon>Magnoliopsida</taxon>
        <taxon>eudicotyledons</taxon>
        <taxon>Gunneridae</taxon>
        <taxon>Pentapetalae</taxon>
        <taxon>asterids</taxon>
        <taxon>lamiids</taxon>
        <taxon>Lamiales</taxon>
        <taxon>Gesneriaceae</taxon>
        <taxon>Didymocarpoideae</taxon>
        <taxon>Trichosporeae</taxon>
        <taxon>Loxocarpinae</taxon>
        <taxon>Dorcoceras</taxon>
    </lineage>
</organism>
<dbReference type="InterPro" id="IPR002347">
    <property type="entry name" value="SDR_fam"/>
</dbReference>
<reference evidence="4 5" key="1">
    <citation type="journal article" date="2015" name="Proc. Natl. Acad. Sci. U.S.A.">
        <title>The resurrection genome of Boea hygrometrica: A blueprint for survival of dehydration.</title>
        <authorList>
            <person name="Xiao L."/>
            <person name="Yang G."/>
            <person name="Zhang L."/>
            <person name="Yang X."/>
            <person name="Zhao S."/>
            <person name="Ji Z."/>
            <person name="Zhou Q."/>
            <person name="Hu M."/>
            <person name="Wang Y."/>
            <person name="Chen M."/>
            <person name="Xu Y."/>
            <person name="Jin H."/>
            <person name="Xiao X."/>
            <person name="Hu G."/>
            <person name="Bao F."/>
            <person name="Hu Y."/>
            <person name="Wan P."/>
            <person name="Li L."/>
            <person name="Deng X."/>
            <person name="Kuang T."/>
            <person name="Xiang C."/>
            <person name="Zhu J.K."/>
            <person name="Oliver M.J."/>
            <person name="He Y."/>
        </authorList>
    </citation>
    <scope>NUCLEOTIDE SEQUENCE [LARGE SCALE GENOMIC DNA]</scope>
    <source>
        <strain evidence="5">cv. XS01</strain>
    </source>
</reference>
<dbReference type="Gene3D" id="3.40.50.720">
    <property type="entry name" value="NAD(P)-binding Rossmann-like Domain"/>
    <property type="match status" value="1"/>
</dbReference>
<keyword evidence="5" id="KW-1185">Reference proteome</keyword>
<dbReference type="PANTHER" id="PTHR44169">
    <property type="entry name" value="NADPH-DEPENDENT 1-ACYLDIHYDROXYACETONE PHOSPHATE REDUCTASE"/>
    <property type="match status" value="1"/>
</dbReference>
<dbReference type="OrthoDB" id="2102561at2759"/>
<dbReference type="Pfam" id="PF00106">
    <property type="entry name" value="adh_short"/>
    <property type="match status" value="1"/>
</dbReference>